<dbReference type="Proteomes" id="UP000199600">
    <property type="component" value="Unassembled WGS sequence"/>
</dbReference>
<dbReference type="RefSeq" id="WP_186411318.1">
    <property type="nucleotide sequence ID" value="NZ_FLQY01000212.1"/>
</dbReference>
<gene>
    <name evidence="1" type="ORF">PROAA_290010</name>
</gene>
<name>A0A1A8XVQ9_9RHOO</name>
<protein>
    <submittedName>
        <fullName evidence="1">Uncharacterized protein</fullName>
    </submittedName>
</protein>
<accession>A0A1A8XVQ9</accession>
<reference evidence="1 2" key="1">
    <citation type="submission" date="2016-06" db="EMBL/GenBank/DDBJ databases">
        <authorList>
            <person name="Kjaerup R.B."/>
            <person name="Dalgaard T.S."/>
            <person name="Juul-Madsen H.R."/>
        </authorList>
    </citation>
    <scope>NUCLEOTIDE SEQUENCE [LARGE SCALE GENOMIC DNA]</scope>
    <source>
        <strain evidence="1">2</strain>
    </source>
</reference>
<keyword evidence="2" id="KW-1185">Reference proteome</keyword>
<evidence type="ECO:0000313" key="2">
    <source>
        <dbReference type="Proteomes" id="UP000199600"/>
    </source>
</evidence>
<dbReference type="EMBL" id="FLQY01000212">
    <property type="protein sequence ID" value="SBT08687.1"/>
    <property type="molecule type" value="Genomic_DNA"/>
</dbReference>
<organism evidence="1 2">
    <name type="scientific">Candidatus Propionivibrio aalborgensis</name>
    <dbReference type="NCBI Taxonomy" id="1860101"/>
    <lineage>
        <taxon>Bacteria</taxon>
        <taxon>Pseudomonadati</taxon>
        <taxon>Pseudomonadota</taxon>
        <taxon>Betaproteobacteria</taxon>
        <taxon>Rhodocyclales</taxon>
        <taxon>Rhodocyclaceae</taxon>
        <taxon>Propionivibrio</taxon>
    </lineage>
</organism>
<sequence>MADDGKYVLDEIDEKTLNELDQLLLTEDVLQYKSWDHFRRATGYPESFLSPSTARRPAGPIYAPIQTPIESDAAQSARDAVKTSGFLAELEREVAQLHQGTSTQQDQLRRSQQLHEALSRIFSFLHQMSHHANELQPEISRYYRLDSQAAYTKLRWQGAFTDSRKQDSSDKSFLSHVSFRVRLVAAQPLTLTRRWHQLEVLKRDLHTLNLRALDDSVFDVKTEQELIEVQLAPDFPVQISFKGNYKEHRIDVLSRNLEGFYISAFILEIDQVNQALLDGLGRFLLSRIDVLPEAFHRINYIPQTETIYRTY</sequence>
<dbReference type="AlphaFoldDB" id="A0A1A8XVQ9"/>
<evidence type="ECO:0000313" key="1">
    <source>
        <dbReference type="EMBL" id="SBT08687.1"/>
    </source>
</evidence>
<proteinExistence type="predicted"/>